<keyword evidence="2" id="KW-1185">Reference proteome</keyword>
<name>A0A484CFD9_PERFV</name>
<accession>A0A484CFD9</accession>
<dbReference type="AlphaFoldDB" id="A0A484CFD9"/>
<protein>
    <submittedName>
        <fullName evidence="1">Uncharacterized protein</fullName>
    </submittedName>
</protein>
<gene>
    <name evidence="1" type="ORF">EPR50_G00153750</name>
</gene>
<proteinExistence type="predicted"/>
<dbReference type="Proteomes" id="UP000295070">
    <property type="component" value="Chromosome 15"/>
</dbReference>
<evidence type="ECO:0000313" key="2">
    <source>
        <dbReference type="Proteomes" id="UP000295070"/>
    </source>
</evidence>
<comment type="caution">
    <text evidence="1">The sequence shown here is derived from an EMBL/GenBank/DDBJ whole genome shotgun (WGS) entry which is preliminary data.</text>
</comment>
<evidence type="ECO:0000313" key="1">
    <source>
        <dbReference type="EMBL" id="TDH02541.1"/>
    </source>
</evidence>
<organism evidence="1 2">
    <name type="scientific">Perca flavescens</name>
    <name type="common">American yellow perch</name>
    <name type="synonym">Morone flavescens</name>
    <dbReference type="NCBI Taxonomy" id="8167"/>
    <lineage>
        <taxon>Eukaryota</taxon>
        <taxon>Metazoa</taxon>
        <taxon>Chordata</taxon>
        <taxon>Craniata</taxon>
        <taxon>Vertebrata</taxon>
        <taxon>Euteleostomi</taxon>
        <taxon>Actinopterygii</taxon>
        <taxon>Neopterygii</taxon>
        <taxon>Teleostei</taxon>
        <taxon>Neoteleostei</taxon>
        <taxon>Acanthomorphata</taxon>
        <taxon>Eupercaria</taxon>
        <taxon>Perciformes</taxon>
        <taxon>Percoidei</taxon>
        <taxon>Percidae</taxon>
        <taxon>Percinae</taxon>
        <taxon>Perca</taxon>
    </lineage>
</organism>
<reference evidence="1 2" key="1">
    <citation type="submission" date="2019-01" db="EMBL/GenBank/DDBJ databases">
        <title>A chromosome-scale genome assembly of the yellow perch, Perca flavescens.</title>
        <authorList>
            <person name="Feron R."/>
            <person name="Morvezen R."/>
            <person name="Bestin A."/>
            <person name="Haffray P."/>
            <person name="Klopp C."/>
            <person name="Zahm M."/>
            <person name="Cabau C."/>
            <person name="Roques C."/>
            <person name="Donnadieu C."/>
            <person name="Bouchez O."/>
            <person name="Christie M."/>
            <person name="Larson W."/>
            <person name="Guiguen Y."/>
        </authorList>
    </citation>
    <scope>NUCLEOTIDE SEQUENCE [LARGE SCALE GENOMIC DNA]</scope>
    <source>
        <strain evidence="1">YP-PL-M2</strain>
        <tissue evidence="1">Blood</tissue>
    </source>
</reference>
<dbReference type="EMBL" id="SCKG01000015">
    <property type="protein sequence ID" value="TDH02541.1"/>
    <property type="molecule type" value="Genomic_DNA"/>
</dbReference>
<sequence length="66" mass="7374">MTIPAFFPTIPIPHVGFSLFHSCLLTQPSLGMRGEENRETLQPARISTSAFTIRGYFLLPHTPSFP</sequence>